<keyword evidence="7 12" id="KW-0808">Transferase</keyword>
<dbReference type="GO" id="GO:0008184">
    <property type="term" value="F:glycogen phosphorylase activity"/>
    <property type="evidence" value="ECO:0007669"/>
    <property type="project" value="InterPro"/>
</dbReference>
<dbReference type="Gene3D" id="3.40.50.2000">
    <property type="entry name" value="Glycogen Phosphorylase B"/>
    <property type="match status" value="2"/>
</dbReference>
<protein>
    <recommendedName>
        <fullName evidence="12">Alpha-1,4 glucan phosphorylase</fullName>
        <ecNumber evidence="12">2.4.1.1</ecNumber>
    </recommendedName>
</protein>
<evidence type="ECO:0000256" key="10">
    <source>
        <dbReference type="ARBA" id="ARBA00025174"/>
    </source>
</evidence>
<feature type="modified residue" description="N6-(pyridoxal phosphate)lysine" evidence="11">
    <location>
        <position position="666"/>
    </location>
</feature>
<evidence type="ECO:0000256" key="12">
    <source>
        <dbReference type="RuleBase" id="RU000587"/>
    </source>
</evidence>
<keyword evidence="4" id="KW-0597">Phosphoprotein</keyword>
<comment type="function">
    <text evidence="10">Phosphorylase is an important allosteric enzyme in carbohydrate metabolism. Enzymes from different sources differ in their regulatory mechanisms and in their natural substrates. However, all known phosphorylases share catalytic and structural properties.</text>
</comment>
<keyword evidence="5" id="KW-0321">Glycogen metabolism</keyword>
<dbReference type="InterPro" id="IPR011833">
    <property type="entry name" value="Glycg_phsphrylas"/>
</dbReference>
<dbReference type="InterPro" id="IPR000811">
    <property type="entry name" value="Glyco_trans_35"/>
</dbReference>
<dbReference type="EMBL" id="CP026538">
    <property type="protein sequence ID" value="QAZ69063.1"/>
    <property type="molecule type" value="Genomic_DNA"/>
</dbReference>
<keyword evidence="9 12" id="KW-0119">Carbohydrate metabolism</keyword>
<comment type="function">
    <text evidence="12">Allosteric enzyme that catalyzes the rate-limiting step in glycogen catabolism, the phosphorolytic cleavage of glycogen to produce glucose-1-phosphate, and plays a central role in maintaining cellular and organismal glucose homeostasis.</text>
</comment>
<proteinExistence type="inferred from homology"/>
<dbReference type="Proteomes" id="UP000293296">
    <property type="component" value="Chromosome"/>
</dbReference>
<dbReference type="GO" id="GO:0005737">
    <property type="term" value="C:cytoplasm"/>
    <property type="evidence" value="ECO:0007669"/>
    <property type="project" value="TreeGrafter"/>
</dbReference>
<evidence type="ECO:0000256" key="2">
    <source>
        <dbReference type="ARBA" id="ARBA00001933"/>
    </source>
</evidence>
<evidence type="ECO:0000256" key="6">
    <source>
        <dbReference type="ARBA" id="ARBA00022676"/>
    </source>
</evidence>
<dbReference type="GO" id="GO:0030170">
    <property type="term" value="F:pyridoxal phosphate binding"/>
    <property type="evidence" value="ECO:0007669"/>
    <property type="project" value="InterPro"/>
</dbReference>
<evidence type="ECO:0000256" key="11">
    <source>
        <dbReference type="PIRSR" id="PIRSR000460-1"/>
    </source>
</evidence>
<dbReference type="OrthoDB" id="7229284at2"/>
<accession>A0A4P6HP61</accession>
<dbReference type="PROSITE" id="PS00102">
    <property type="entry name" value="PHOSPHORYLASE"/>
    <property type="match status" value="1"/>
</dbReference>
<dbReference type="FunFam" id="3.40.50.2000:FF:000807">
    <property type="entry name" value="Alpha-glucan phosphorylase 2, cytosolic"/>
    <property type="match status" value="1"/>
</dbReference>
<dbReference type="KEGG" id="dcb:C3Y92_18205"/>
<dbReference type="FunFam" id="3.40.50.2000:FF:000005">
    <property type="entry name" value="Alpha-1,4 glucan phosphorylase"/>
    <property type="match status" value="1"/>
</dbReference>
<evidence type="ECO:0000256" key="1">
    <source>
        <dbReference type="ARBA" id="ARBA00001275"/>
    </source>
</evidence>
<evidence type="ECO:0000256" key="5">
    <source>
        <dbReference type="ARBA" id="ARBA00022600"/>
    </source>
</evidence>
<comment type="catalytic activity">
    <reaction evidence="1 12">
        <text>[(1-&gt;4)-alpha-D-glucosyl](n) + phosphate = [(1-&gt;4)-alpha-D-glucosyl](n-1) + alpha-D-glucose 1-phosphate</text>
        <dbReference type="Rhea" id="RHEA:41732"/>
        <dbReference type="Rhea" id="RHEA-COMP:9584"/>
        <dbReference type="Rhea" id="RHEA-COMP:9586"/>
        <dbReference type="ChEBI" id="CHEBI:15444"/>
        <dbReference type="ChEBI" id="CHEBI:43474"/>
        <dbReference type="ChEBI" id="CHEBI:58601"/>
        <dbReference type="EC" id="2.4.1.1"/>
    </reaction>
</comment>
<reference evidence="13 14" key="1">
    <citation type="submission" date="2018-02" db="EMBL/GenBank/DDBJ databases">
        <title>Genome sequence of Desulfovibrio carbinolicus DSM 3852.</title>
        <authorList>
            <person name="Wilbanks E."/>
            <person name="Skennerton C.T."/>
            <person name="Orphan V.J."/>
        </authorList>
    </citation>
    <scope>NUCLEOTIDE SEQUENCE [LARGE SCALE GENOMIC DNA]</scope>
    <source>
        <strain evidence="13 14">DSM 3852</strain>
    </source>
</reference>
<evidence type="ECO:0000313" key="13">
    <source>
        <dbReference type="EMBL" id="QAZ69063.1"/>
    </source>
</evidence>
<sequence length="827" mass="93991">MPVASCPVHGLDADDLSCSIREHVAHSLGKRGQEAGCRDVATAMALTLRDRLVDRMLETRDRYRESRAKRMYYLSIEYLLGRCLGNNIYNMNLQGEMAGLLQSWGFSLEEIREHERDPALGNGGLGRLAACFLDSLATLDMPGCGYGIHYEYGLFKQSIENDRQVERPDYWMAEGMPLQLERRDQAVIVPLYGRVEDHQGPDGGYLPLWVDWQDLVGVPYDIPIVGYGDRTVNYLRLFAAKSTDNFNMQIFDQGDYIKAIHQKVYSELISKVLYPSESISFGKELRLVQEFFLVFCSIRDITRRFLKQNRNIEELPEFTAIQLNDTHPALAVAELMRLLVDERRVPWERAWNIVTRTLAFTNHTLMPEALEMWSVELMEKVLPRHLQIIYEVNRRFLDTVRASGVTDEAKIRRMSLIDENGGKQVRMAHLAVLGSHSVNGVSKLHSELVKKVLFPDYAALWPGKFNNKTNGITPRRWLYKANPGLSGLISEAIGEDWITDLDQLQKLAPLAEDPSFRERFAGVKRAAKAKLADFFAKTTGIVVSPDAVFDMQAKRIHEYKRQLLNAMHVIHDYLRVTEDGYVPPAPRVYVFAGKAAPGYFEAKEIIHLICRLSKVINADKRASEWIKVVFAADYRVSLAEKLIPAADVSEQISTAGTEASGTGNMKFSLNGALTVGTLDGANIEIREAVGAENFYLFGLTTPEVERMLGAGSYDPWEYYRKHPEIRRVLDALSAGRFSPDEPAVFHWMFEKLLSRNERYLHLADFMTYLDAHERIGMEYANPDVWMRKAVLNVARMGTFSSDRTIREYARDIWGIKPFPPKGAAPRA</sequence>
<dbReference type="SUPFAM" id="SSF53756">
    <property type="entry name" value="UDP-Glycosyltransferase/glycogen phosphorylase"/>
    <property type="match status" value="1"/>
</dbReference>
<comment type="cofactor">
    <cofactor evidence="2 12">
        <name>pyridoxal 5'-phosphate</name>
        <dbReference type="ChEBI" id="CHEBI:597326"/>
    </cofactor>
</comment>
<dbReference type="PANTHER" id="PTHR11468:SF3">
    <property type="entry name" value="GLYCOGEN PHOSPHORYLASE, LIVER FORM"/>
    <property type="match status" value="1"/>
</dbReference>
<evidence type="ECO:0000256" key="9">
    <source>
        <dbReference type="ARBA" id="ARBA00023277"/>
    </source>
</evidence>
<dbReference type="FunFam" id="3.40.50.2000:FF:000197">
    <property type="entry name" value="Alpha-1,4 glucan phosphorylase"/>
    <property type="match status" value="1"/>
</dbReference>
<keyword evidence="6 12" id="KW-0328">Glycosyltransferase</keyword>
<name>A0A4P6HP61_9BACT</name>
<dbReference type="AlphaFoldDB" id="A0A4P6HP61"/>
<dbReference type="Pfam" id="PF00343">
    <property type="entry name" value="Phosphorylase"/>
    <property type="match status" value="1"/>
</dbReference>
<keyword evidence="8 11" id="KW-0663">Pyridoxal phosphate</keyword>
<dbReference type="PIRSF" id="PIRSF000460">
    <property type="entry name" value="Pprylas_GlgP"/>
    <property type="match status" value="1"/>
</dbReference>
<keyword evidence="14" id="KW-1185">Reference proteome</keyword>
<dbReference type="InterPro" id="IPR035090">
    <property type="entry name" value="Pyridoxal_P_attach_site"/>
</dbReference>
<evidence type="ECO:0000256" key="8">
    <source>
        <dbReference type="ARBA" id="ARBA00022898"/>
    </source>
</evidence>
<evidence type="ECO:0000313" key="14">
    <source>
        <dbReference type="Proteomes" id="UP000293296"/>
    </source>
</evidence>
<evidence type="ECO:0000256" key="4">
    <source>
        <dbReference type="ARBA" id="ARBA00022553"/>
    </source>
</evidence>
<evidence type="ECO:0000256" key="7">
    <source>
        <dbReference type="ARBA" id="ARBA00022679"/>
    </source>
</evidence>
<dbReference type="GO" id="GO:0005980">
    <property type="term" value="P:glycogen catabolic process"/>
    <property type="evidence" value="ECO:0007669"/>
    <property type="project" value="TreeGrafter"/>
</dbReference>
<gene>
    <name evidence="13" type="ORF">C3Y92_18205</name>
</gene>
<evidence type="ECO:0000256" key="3">
    <source>
        <dbReference type="ARBA" id="ARBA00006047"/>
    </source>
</evidence>
<comment type="similarity">
    <text evidence="3 12">Belongs to the glycogen phosphorylase family.</text>
</comment>
<organism evidence="13 14">
    <name type="scientific">Solidesulfovibrio carbinolicus</name>
    <dbReference type="NCBI Taxonomy" id="296842"/>
    <lineage>
        <taxon>Bacteria</taxon>
        <taxon>Pseudomonadati</taxon>
        <taxon>Thermodesulfobacteriota</taxon>
        <taxon>Desulfovibrionia</taxon>
        <taxon>Desulfovibrionales</taxon>
        <taxon>Desulfovibrionaceae</taxon>
        <taxon>Solidesulfovibrio</taxon>
    </lineage>
</organism>
<dbReference type="PANTHER" id="PTHR11468">
    <property type="entry name" value="GLYCOGEN PHOSPHORYLASE"/>
    <property type="match status" value="1"/>
</dbReference>
<dbReference type="NCBIfam" id="TIGR02093">
    <property type="entry name" value="P_ylase"/>
    <property type="match status" value="1"/>
</dbReference>
<dbReference type="CDD" id="cd04300">
    <property type="entry name" value="GT35_Glycogen_Phosphorylase"/>
    <property type="match status" value="1"/>
</dbReference>
<dbReference type="EC" id="2.4.1.1" evidence="12"/>
<dbReference type="RefSeq" id="WP_129355097.1">
    <property type="nucleotide sequence ID" value="NZ_CP026538.1"/>
</dbReference>